<name>A0A9J5WM79_SOLCO</name>
<dbReference type="AlphaFoldDB" id="A0A9J5WM79"/>
<proteinExistence type="predicted"/>
<protein>
    <submittedName>
        <fullName evidence="1">Uncharacterized protein</fullName>
    </submittedName>
</protein>
<reference evidence="1 2" key="1">
    <citation type="submission" date="2020-09" db="EMBL/GenBank/DDBJ databases">
        <title>De no assembly of potato wild relative species, Solanum commersonii.</title>
        <authorList>
            <person name="Cho K."/>
        </authorList>
    </citation>
    <scope>NUCLEOTIDE SEQUENCE [LARGE SCALE GENOMIC DNA]</scope>
    <source>
        <strain evidence="1">LZ3.2</strain>
        <tissue evidence="1">Leaf</tissue>
    </source>
</reference>
<dbReference type="Proteomes" id="UP000824120">
    <property type="component" value="Chromosome 11"/>
</dbReference>
<dbReference type="EMBL" id="JACXVP010000011">
    <property type="protein sequence ID" value="KAG5576292.1"/>
    <property type="molecule type" value="Genomic_DNA"/>
</dbReference>
<evidence type="ECO:0000313" key="2">
    <source>
        <dbReference type="Proteomes" id="UP000824120"/>
    </source>
</evidence>
<comment type="caution">
    <text evidence="1">The sequence shown here is derived from an EMBL/GenBank/DDBJ whole genome shotgun (WGS) entry which is preliminary data.</text>
</comment>
<accession>A0A9J5WM79</accession>
<gene>
    <name evidence="1" type="ORF">H5410_056426</name>
</gene>
<organism evidence="1 2">
    <name type="scientific">Solanum commersonii</name>
    <name type="common">Commerson's wild potato</name>
    <name type="synonym">Commerson's nightshade</name>
    <dbReference type="NCBI Taxonomy" id="4109"/>
    <lineage>
        <taxon>Eukaryota</taxon>
        <taxon>Viridiplantae</taxon>
        <taxon>Streptophyta</taxon>
        <taxon>Embryophyta</taxon>
        <taxon>Tracheophyta</taxon>
        <taxon>Spermatophyta</taxon>
        <taxon>Magnoliopsida</taxon>
        <taxon>eudicotyledons</taxon>
        <taxon>Gunneridae</taxon>
        <taxon>Pentapetalae</taxon>
        <taxon>asterids</taxon>
        <taxon>lamiids</taxon>
        <taxon>Solanales</taxon>
        <taxon>Solanaceae</taxon>
        <taxon>Solanoideae</taxon>
        <taxon>Solaneae</taxon>
        <taxon>Solanum</taxon>
    </lineage>
</organism>
<keyword evidence="2" id="KW-1185">Reference proteome</keyword>
<sequence>MDYSTRKSAKHGVYLLLGLFNDENGLVCPSGLIGSITKVLTDVHQKIWQKMTSKIWITKRSMDYSEGN</sequence>
<evidence type="ECO:0000313" key="1">
    <source>
        <dbReference type="EMBL" id="KAG5576292.1"/>
    </source>
</evidence>